<proteinExistence type="predicted"/>
<evidence type="ECO:0000313" key="2">
    <source>
        <dbReference type="Proteomes" id="UP000015530"/>
    </source>
</evidence>
<sequence>MEAAAGIVGLLSFAGQLLNGLVKLNEYIQDQRESDIRTENATRETELMISTITGLRSALQSVKDSNSTCDGTPWASHIVTLHTQLERCSRDLDDWVENHKPPSGPSSKRQKVSEVLQNRRVRAVRTLESKLVSHRAQISLSIGALNMWVYLSMLEVTILGL</sequence>
<name>T0LLD1_COLGC</name>
<protein>
    <recommendedName>
        <fullName evidence="3">Fungal N-terminal domain-containing protein</fullName>
    </recommendedName>
</protein>
<evidence type="ECO:0000313" key="1">
    <source>
        <dbReference type="EMBL" id="EQB52471.1"/>
    </source>
</evidence>
<dbReference type="eggNOG" id="ENOG502R74K">
    <property type="taxonomic scope" value="Eukaryota"/>
</dbReference>
<reference evidence="2" key="1">
    <citation type="journal article" date="2013" name="Mol. Plant Microbe Interact.">
        <title>Global aspects of pacC regulation of pathogenicity genes in Colletotrichum gloeosporioides as revealed by transcriptome analysis.</title>
        <authorList>
            <person name="Alkan N."/>
            <person name="Meng X."/>
            <person name="Friedlander G."/>
            <person name="Reuveni E."/>
            <person name="Sukno S."/>
            <person name="Sherman A."/>
            <person name="Thon M."/>
            <person name="Fluhr R."/>
            <person name="Prusky D."/>
        </authorList>
    </citation>
    <scope>NUCLEOTIDE SEQUENCE [LARGE SCALE GENOMIC DNA]</scope>
    <source>
        <strain evidence="2">Cg-14</strain>
    </source>
</reference>
<dbReference type="STRING" id="1237896.T0LLD1"/>
<dbReference type="EMBL" id="AMYD01001591">
    <property type="protein sequence ID" value="EQB52471.1"/>
    <property type="molecule type" value="Genomic_DNA"/>
</dbReference>
<dbReference type="OrthoDB" id="5344057at2759"/>
<evidence type="ECO:0008006" key="3">
    <source>
        <dbReference type="Google" id="ProtNLM"/>
    </source>
</evidence>
<accession>T0LLD1</accession>
<organism evidence="1 2">
    <name type="scientific">Colletotrichum gloeosporioides (strain Cg-14)</name>
    <name type="common">Anthracnose fungus</name>
    <name type="synonym">Glomerella cingulata</name>
    <dbReference type="NCBI Taxonomy" id="1237896"/>
    <lineage>
        <taxon>Eukaryota</taxon>
        <taxon>Fungi</taxon>
        <taxon>Dikarya</taxon>
        <taxon>Ascomycota</taxon>
        <taxon>Pezizomycotina</taxon>
        <taxon>Sordariomycetes</taxon>
        <taxon>Hypocreomycetidae</taxon>
        <taxon>Glomerellales</taxon>
        <taxon>Glomerellaceae</taxon>
        <taxon>Colletotrichum</taxon>
        <taxon>Colletotrichum gloeosporioides species complex</taxon>
    </lineage>
</organism>
<gene>
    <name evidence="1" type="ORF">CGLO_07898</name>
</gene>
<dbReference type="AlphaFoldDB" id="T0LLD1"/>
<dbReference type="Proteomes" id="UP000015530">
    <property type="component" value="Unassembled WGS sequence"/>
</dbReference>
<dbReference type="HOGENOM" id="CLU_1835006_0_0_1"/>
<comment type="caution">
    <text evidence="1">The sequence shown here is derived from an EMBL/GenBank/DDBJ whole genome shotgun (WGS) entry which is preliminary data.</text>
</comment>